<keyword evidence="2" id="KW-1185">Reference proteome</keyword>
<gene>
    <name evidence="1" type="primary">GIP</name>
    <name evidence="1" type="ORF">CR513_38225</name>
</gene>
<dbReference type="PANTHER" id="PTHR11439:SF515">
    <property type="entry name" value="GAG-POL POLYPROTEIN"/>
    <property type="match status" value="1"/>
</dbReference>
<dbReference type="OrthoDB" id="1927598at2759"/>
<comment type="caution">
    <text evidence="1">The sequence shown here is derived from an EMBL/GenBank/DDBJ whole genome shotgun (WGS) entry which is preliminary data.</text>
</comment>
<dbReference type="Proteomes" id="UP000257109">
    <property type="component" value="Unassembled WGS sequence"/>
</dbReference>
<dbReference type="AlphaFoldDB" id="A0A371FS26"/>
<accession>A0A371FS26</accession>
<dbReference type="PANTHER" id="PTHR11439">
    <property type="entry name" value="GAG-POL-RELATED RETROTRANSPOSON"/>
    <property type="match status" value="1"/>
</dbReference>
<name>A0A371FS26_MUCPR</name>
<reference evidence="1" key="1">
    <citation type="submission" date="2018-05" db="EMBL/GenBank/DDBJ databases">
        <title>Draft genome of Mucuna pruriens seed.</title>
        <authorList>
            <person name="Nnadi N.E."/>
            <person name="Vos R."/>
            <person name="Hasami M.H."/>
            <person name="Devisetty U.K."/>
            <person name="Aguiy J.C."/>
        </authorList>
    </citation>
    <scope>NUCLEOTIDE SEQUENCE [LARGE SCALE GENOMIC DNA]</scope>
    <source>
        <strain evidence="1">JCA_2017</strain>
    </source>
</reference>
<dbReference type="STRING" id="157652.A0A371FS26"/>
<evidence type="ECO:0000313" key="1">
    <source>
        <dbReference type="EMBL" id="RDX81134.1"/>
    </source>
</evidence>
<dbReference type="CDD" id="cd09272">
    <property type="entry name" value="RNase_HI_RT_Ty1"/>
    <property type="match status" value="1"/>
</dbReference>
<evidence type="ECO:0000313" key="2">
    <source>
        <dbReference type="Proteomes" id="UP000257109"/>
    </source>
</evidence>
<organism evidence="1 2">
    <name type="scientific">Mucuna pruriens</name>
    <name type="common">Velvet bean</name>
    <name type="synonym">Dolichos pruriens</name>
    <dbReference type="NCBI Taxonomy" id="157652"/>
    <lineage>
        <taxon>Eukaryota</taxon>
        <taxon>Viridiplantae</taxon>
        <taxon>Streptophyta</taxon>
        <taxon>Embryophyta</taxon>
        <taxon>Tracheophyta</taxon>
        <taxon>Spermatophyta</taxon>
        <taxon>Magnoliopsida</taxon>
        <taxon>eudicotyledons</taxon>
        <taxon>Gunneridae</taxon>
        <taxon>Pentapetalae</taxon>
        <taxon>rosids</taxon>
        <taxon>fabids</taxon>
        <taxon>Fabales</taxon>
        <taxon>Fabaceae</taxon>
        <taxon>Papilionoideae</taxon>
        <taxon>50 kb inversion clade</taxon>
        <taxon>NPAAA clade</taxon>
        <taxon>indigoferoid/millettioid clade</taxon>
        <taxon>Phaseoleae</taxon>
        <taxon>Mucuna</taxon>
    </lineage>
</organism>
<protein>
    <submittedName>
        <fullName evidence="1">Copia protein</fullName>
    </submittedName>
</protein>
<sequence>MMNEFEISDFGLLSYFLGVEFEITKYETVMHQSKYAKDLLRRLNMQQSNSVEIPTKVGILLEKETNGIGTIGFGVLFPKGEAEEEPELIGYSDSNWCGDKSDRKNIVGYIFFYGGAPISWSFTKELVVALSSSEAEYIATFEIACLAIWPEALMKDLQVDNLGKIKLVDNKSAIDLARHLASHGRNKHIETRFHFLRKQVNNEKVQIEHCRTKIQFVDILTKALKLERFRWLRDSIGIVCVYATLN</sequence>
<feature type="non-terminal residue" evidence="1">
    <location>
        <position position="1"/>
    </location>
</feature>
<proteinExistence type="predicted"/>
<dbReference type="EMBL" id="QJKJ01008002">
    <property type="protein sequence ID" value="RDX81134.1"/>
    <property type="molecule type" value="Genomic_DNA"/>
</dbReference>